<dbReference type="EMBL" id="JAIWYP010000001">
    <property type="protein sequence ID" value="KAH3890617.1"/>
    <property type="molecule type" value="Genomic_DNA"/>
</dbReference>
<gene>
    <name evidence="2" type="ORF">DPMN_014702</name>
</gene>
<feature type="compositionally biased region" description="Basic and acidic residues" evidence="1">
    <location>
        <begin position="39"/>
        <end position="54"/>
    </location>
</feature>
<evidence type="ECO:0000313" key="3">
    <source>
        <dbReference type="Proteomes" id="UP000828390"/>
    </source>
</evidence>
<comment type="caution">
    <text evidence="2">The sequence shown here is derived from an EMBL/GenBank/DDBJ whole genome shotgun (WGS) entry which is preliminary data.</text>
</comment>
<sequence>MRNNAYLRGIIDNSLQLVQTSSPRCKAHLTRKHGVKSTVKSEKRKTEARPHLDL</sequence>
<reference evidence="2" key="2">
    <citation type="submission" date="2020-11" db="EMBL/GenBank/DDBJ databases">
        <authorList>
            <person name="McCartney M.A."/>
            <person name="Auch B."/>
            <person name="Kono T."/>
            <person name="Mallez S."/>
            <person name="Becker A."/>
            <person name="Gohl D.M."/>
            <person name="Silverstein K.A.T."/>
            <person name="Koren S."/>
            <person name="Bechman K.B."/>
            <person name="Herman A."/>
            <person name="Abrahante J.E."/>
            <person name="Garbe J."/>
        </authorList>
    </citation>
    <scope>NUCLEOTIDE SEQUENCE</scope>
    <source>
        <strain evidence="2">Duluth1</strain>
        <tissue evidence="2">Whole animal</tissue>
    </source>
</reference>
<proteinExistence type="predicted"/>
<feature type="region of interest" description="Disordered" evidence="1">
    <location>
        <begin position="25"/>
        <end position="54"/>
    </location>
</feature>
<dbReference type="AlphaFoldDB" id="A0A9D4N6H6"/>
<reference evidence="2" key="1">
    <citation type="journal article" date="2019" name="bioRxiv">
        <title>The Genome of the Zebra Mussel, Dreissena polymorpha: A Resource for Invasive Species Research.</title>
        <authorList>
            <person name="McCartney M.A."/>
            <person name="Auch B."/>
            <person name="Kono T."/>
            <person name="Mallez S."/>
            <person name="Zhang Y."/>
            <person name="Obille A."/>
            <person name="Becker A."/>
            <person name="Abrahante J.E."/>
            <person name="Garbe J."/>
            <person name="Badalamenti J.P."/>
            <person name="Herman A."/>
            <person name="Mangelson H."/>
            <person name="Liachko I."/>
            <person name="Sullivan S."/>
            <person name="Sone E.D."/>
            <person name="Koren S."/>
            <person name="Silverstein K.A.T."/>
            <person name="Beckman K.B."/>
            <person name="Gohl D.M."/>
        </authorList>
    </citation>
    <scope>NUCLEOTIDE SEQUENCE</scope>
    <source>
        <strain evidence="2">Duluth1</strain>
        <tissue evidence="2">Whole animal</tissue>
    </source>
</reference>
<protein>
    <submittedName>
        <fullName evidence="2">Uncharacterized protein</fullName>
    </submittedName>
</protein>
<feature type="compositionally biased region" description="Basic residues" evidence="1">
    <location>
        <begin position="25"/>
        <end position="35"/>
    </location>
</feature>
<name>A0A9D4N6H6_DREPO</name>
<dbReference type="Proteomes" id="UP000828390">
    <property type="component" value="Unassembled WGS sequence"/>
</dbReference>
<keyword evidence="3" id="KW-1185">Reference proteome</keyword>
<accession>A0A9D4N6H6</accession>
<evidence type="ECO:0000313" key="2">
    <source>
        <dbReference type="EMBL" id="KAH3890617.1"/>
    </source>
</evidence>
<organism evidence="2 3">
    <name type="scientific">Dreissena polymorpha</name>
    <name type="common">Zebra mussel</name>
    <name type="synonym">Mytilus polymorpha</name>
    <dbReference type="NCBI Taxonomy" id="45954"/>
    <lineage>
        <taxon>Eukaryota</taxon>
        <taxon>Metazoa</taxon>
        <taxon>Spiralia</taxon>
        <taxon>Lophotrochozoa</taxon>
        <taxon>Mollusca</taxon>
        <taxon>Bivalvia</taxon>
        <taxon>Autobranchia</taxon>
        <taxon>Heteroconchia</taxon>
        <taxon>Euheterodonta</taxon>
        <taxon>Imparidentia</taxon>
        <taxon>Neoheterodontei</taxon>
        <taxon>Myida</taxon>
        <taxon>Dreissenoidea</taxon>
        <taxon>Dreissenidae</taxon>
        <taxon>Dreissena</taxon>
    </lineage>
</organism>
<evidence type="ECO:0000256" key="1">
    <source>
        <dbReference type="SAM" id="MobiDB-lite"/>
    </source>
</evidence>